<dbReference type="EMBL" id="LXQA011057071">
    <property type="protein sequence ID" value="MCI83029.1"/>
    <property type="molecule type" value="Genomic_DNA"/>
</dbReference>
<name>A0A392V6Y6_9FABA</name>
<organism evidence="1 2">
    <name type="scientific">Trifolium medium</name>
    <dbReference type="NCBI Taxonomy" id="97028"/>
    <lineage>
        <taxon>Eukaryota</taxon>
        <taxon>Viridiplantae</taxon>
        <taxon>Streptophyta</taxon>
        <taxon>Embryophyta</taxon>
        <taxon>Tracheophyta</taxon>
        <taxon>Spermatophyta</taxon>
        <taxon>Magnoliopsida</taxon>
        <taxon>eudicotyledons</taxon>
        <taxon>Gunneridae</taxon>
        <taxon>Pentapetalae</taxon>
        <taxon>rosids</taxon>
        <taxon>fabids</taxon>
        <taxon>Fabales</taxon>
        <taxon>Fabaceae</taxon>
        <taxon>Papilionoideae</taxon>
        <taxon>50 kb inversion clade</taxon>
        <taxon>NPAAA clade</taxon>
        <taxon>Hologalegina</taxon>
        <taxon>IRL clade</taxon>
        <taxon>Trifolieae</taxon>
        <taxon>Trifolium</taxon>
    </lineage>
</organism>
<dbReference type="AlphaFoldDB" id="A0A392V6Y6"/>
<keyword evidence="2" id="KW-1185">Reference proteome</keyword>
<sequence length="59" mass="6831">MVRKKNHRGGGGGGDNWIPEALQMLKCIYYDDLPTYQKLCFAYCSLFPEDYLIDAERLI</sequence>
<dbReference type="Gene3D" id="1.10.10.10">
    <property type="entry name" value="Winged helix-like DNA-binding domain superfamily/Winged helix DNA-binding domain"/>
    <property type="match status" value="1"/>
</dbReference>
<evidence type="ECO:0000313" key="1">
    <source>
        <dbReference type="EMBL" id="MCI83029.1"/>
    </source>
</evidence>
<feature type="non-terminal residue" evidence="1">
    <location>
        <position position="59"/>
    </location>
</feature>
<dbReference type="InterPro" id="IPR036388">
    <property type="entry name" value="WH-like_DNA-bd_sf"/>
</dbReference>
<accession>A0A392V6Y6</accession>
<comment type="caution">
    <text evidence="1">The sequence shown here is derived from an EMBL/GenBank/DDBJ whole genome shotgun (WGS) entry which is preliminary data.</text>
</comment>
<protein>
    <submittedName>
        <fullName evidence="1">CC-NBS-LRR resistance protein</fullName>
    </submittedName>
</protein>
<dbReference type="Proteomes" id="UP000265520">
    <property type="component" value="Unassembled WGS sequence"/>
</dbReference>
<evidence type="ECO:0000313" key="2">
    <source>
        <dbReference type="Proteomes" id="UP000265520"/>
    </source>
</evidence>
<proteinExistence type="predicted"/>
<reference evidence="1 2" key="1">
    <citation type="journal article" date="2018" name="Front. Plant Sci.">
        <title>Red Clover (Trifolium pratense) and Zigzag Clover (T. medium) - A Picture of Genomic Similarities and Differences.</title>
        <authorList>
            <person name="Dluhosova J."/>
            <person name="Istvanek J."/>
            <person name="Nedelnik J."/>
            <person name="Repkova J."/>
        </authorList>
    </citation>
    <scope>NUCLEOTIDE SEQUENCE [LARGE SCALE GENOMIC DNA]</scope>
    <source>
        <strain evidence="2">cv. 10/8</strain>
        <tissue evidence="1">Leaf</tissue>
    </source>
</reference>